<keyword evidence="3" id="KW-1185">Reference proteome</keyword>
<reference evidence="2" key="2">
    <citation type="submission" date="2022-10" db="EMBL/GenBank/DDBJ databases">
        <authorList>
            <consortium name="ENA_rothamsted_submissions"/>
            <consortium name="culmorum"/>
            <person name="King R."/>
        </authorList>
    </citation>
    <scope>NUCLEOTIDE SEQUENCE</scope>
</reference>
<feature type="coiled-coil region" evidence="1">
    <location>
        <begin position="318"/>
        <end position="371"/>
    </location>
</feature>
<sequence length="405" mass="46936">MEKTPVLKTKLSSIQNHRAKDIKNISFSKNDLNSVFEMDNEESPVQIACTQDGSENIDVVWDWNSPQAKKHPKKCQKRLLLPQSPKIPLKKFPSNNSIQHFEKLREELQALRQEIALPENEDSLRLSPREEADYKNIHNSPVNKVFDDFDDECFDMFDDKLIEFSENIENKFTVSTNEEQPKFKKIHSEENVLGVNSANQKISFKKNISESHMKIANDSFESLLGDIDVETLTCPISEKVDYSKHSNAVKTNSYETRSNKLTDLLTQVDNSKTIVRVDEYEMGSNIYHTNSGKVEFHRTQSFELTNSEHSTDLPRCKLEEIEKKRREARAKLELKRKHDKTAILSQSQCSMTEIENKRLQALAKLEAKRQQDIIERKRQEALKKLQTNRKKNALVVKSSLTNRLD</sequence>
<name>A0A9P0DTK3_PHACE</name>
<evidence type="ECO:0000313" key="3">
    <source>
        <dbReference type="Proteomes" id="UP001153737"/>
    </source>
</evidence>
<keyword evidence="1" id="KW-0175">Coiled coil</keyword>
<reference evidence="2" key="1">
    <citation type="submission" date="2022-01" db="EMBL/GenBank/DDBJ databases">
        <authorList>
            <person name="King R."/>
        </authorList>
    </citation>
    <scope>NUCLEOTIDE SEQUENCE</scope>
</reference>
<dbReference type="EMBL" id="OU896710">
    <property type="protein sequence ID" value="CAH1164102.1"/>
    <property type="molecule type" value="Genomic_DNA"/>
</dbReference>
<dbReference type="AlphaFoldDB" id="A0A9P0DTK3"/>
<proteinExistence type="predicted"/>
<evidence type="ECO:0000313" key="2">
    <source>
        <dbReference type="EMBL" id="CAH1164102.1"/>
    </source>
</evidence>
<dbReference type="OrthoDB" id="2017408at2759"/>
<dbReference type="Proteomes" id="UP001153737">
    <property type="component" value="Chromosome 4"/>
</dbReference>
<protein>
    <submittedName>
        <fullName evidence="2">Uncharacterized protein</fullName>
    </submittedName>
</protein>
<organism evidence="2 3">
    <name type="scientific">Phaedon cochleariae</name>
    <name type="common">Mustard beetle</name>
    <dbReference type="NCBI Taxonomy" id="80249"/>
    <lineage>
        <taxon>Eukaryota</taxon>
        <taxon>Metazoa</taxon>
        <taxon>Ecdysozoa</taxon>
        <taxon>Arthropoda</taxon>
        <taxon>Hexapoda</taxon>
        <taxon>Insecta</taxon>
        <taxon>Pterygota</taxon>
        <taxon>Neoptera</taxon>
        <taxon>Endopterygota</taxon>
        <taxon>Coleoptera</taxon>
        <taxon>Polyphaga</taxon>
        <taxon>Cucujiformia</taxon>
        <taxon>Chrysomeloidea</taxon>
        <taxon>Chrysomelidae</taxon>
        <taxon>Chrysomelinae</taxon>
        <taxon>Chrysomelini</taxon>
        <taxon>Phaedon</taxon>
    </lineage>
</organism>
<evidence type="ECO:0000256" key="1">
    <source>
        <dbReference type="SAM" id="Coils"/>
    </source>
</evidence>
<feature type="coiled-coil region" evidence="1">
    <location>
        <begin position="94"/>
        <end position="121"/>
    </location>
</feature>
<accession>A0A9P0DTK3</accession>
<gene>
    <name evidence="2" type="ORF">PHAECO_LOCUS8008</name>
</gene>